<dbReference type="InterPro" id="IPR006170">
    <property type="entry name" value="PBP/GOBP"/>
</dbReference>
<evidence type="ECO:0000256" key="1">
    <source>
        <dbReference type="SAM" id="SignalP"/>
    </source>
</evidence>
<evidence type="ECO:0000313" key="3">
    <source>
        <dbReference type="Proteomes" id="UP000014500"/>
    </source>
</evidence>
<keyword evidence="3" id="KW-1185">Reference proteome</keyword>
<keyword evidence="1" id="KW-0732">Signal</keyword>
<dbReference type="AlphaFoldDB" id="T1J8Q8"/>
<accession>T1J8Q8</accession>
<reference evidence="3" key="1">
    <citation type="submission" date="2011-05" db="EMBL/GenBank/DDBJ databases">
        <authorList>
            <person name="Richards S.R."/>
            <person name="Qu J."/>
            <person name="Jiang H."/>
            <person name="Jhangiani S.N."/>
            <person name="Agravi P."/>
            <person name="Goodspeed R."/>
            <person name="Gross S."/>
            <person name="Mandapat C."/>
            <person name="Jackson L."/>
            <person name="Mathew T."/>
            <person name="Pu L."/>
            <person name="Thornton R."/>
            <person name="Saada N."/>
            <person name="Wilczek-Boney K.B."/>
            <person name="Lee S."/>
            <person name="Kovar C."/>
            <person name="Wu Y."/>
            <person name="Scherer S.E."/>
            <person name="Worley K.C."/>
            <person name="Muzny D.M."/>
            <person name="Gibbs R."/>
        </authorList>
    </citation>
    <scope>NUCLEOTIDE SEQUENCE</scope>
    <source>
        <strain evidence="3">Brora</strain>
    </source>
</reference>
<dbReference type="EnsemblMetazoa" id="SMAR010094-RA">
    <property type="protein sequence ID" value="SMAR010094-PA"/>
    <property type="gene ID" value="SMAR010094"/>
</dbReference>
<dbReference type="EMBL" id="JH431959">
    <property type="status" value="NOT_ANNOTATED_CDS"/>
    <property type="molecule type" value="Genomic_DNA"/>
</dbReference>
<protein>
    <submittedName>
        <fullName evidence="2">Uncharacterized protein</fullName>
    </submittedName>
</protein>
<evidence type="ECO:0000313" key="2">
    <source>
        <dbReference type="EnsemblMetazoa" id="SMAR010094-PA"/>
    </source>
</evidence>
<dbReference type="Proteomes" id="UP000014500">
    <property type="component" value="Unassembled WGS sequence"/>
</dbReference>
<dbReference type="SMR" id="T1J8Q8"/>
<sequence>MRTFILFVVLGMAAAETCFDHNRIETDYKPLKAECKAEIHDEDAVVRMKKLTKCLITKKGWLHADGTFDFDAFEDESEKMLITTKKGEIMQIMKTCWDNSSDGDTKLAQFFGCYKPKVNENRIELIFVLKLNKYHICTDALQWED</sequence>
<dbReference type="HOGENOM" id="CLU_1789303_0_0_1"/>
<dbReference type="GO" id="GO:0005549">
    <property type="term" value="F:odorant binding"/>
    <property type="evidence" value="ECO:0007669"/>
    <property type="project" value="InterPro"/>
</dbReference>
<name>T1J8Q8_STRMM</name>
<feature type="chain" id="PRO_5012090723" evidence="1">
    <location>
        <begin position="16"/>
        <end position="145"/>
    </location>
</feature>
<organism evidence="2 3">
    <name type="scientific">Strigamia maritima</name>
    <name type="common">European centipede</name>
    <name type="synonym">Geophilus maritimus</name>
    <dbReference type="NCBI Taxonomy" id="126957"/>
    <lineage>
        <taxon>Eukaryota</taxon>
        <taxon>Metazoa</taxon>
        <taxon>Ecdysozoa</taxon>
        <taxon>Arthropoda</taxon>
        <taxon>Myriapoda</taxon>
        <taxon>Chilopoda</taxon>
        <taxon>Pleurostigmophora</taxon>
        <taxon>Geophilomorpha</taxon>
        <taxon>Linotaeniidae</taxon>
        <taxon>Strigamia</taxon>
    </lineage>
</organism>
<reference evidence="2" key="2">
    <citation type="submission" date="2015-02" db="UniProtKB">
        <authorList>
            <consortium name="EnsemblMetazoa"/>
        </authorList>
    </citation>
    <scope>IDENTIFICATION</scope>
</reference>
<feature type="signal peptide" evidence="1">
    <location>
        <begin position="1"/>
        <end position="15"/>
    </location>
</feature>
<dbReference type="InterPro" id="IPR036728">
    <property type="entry name" value="PBP_GOBP_sf"/>
</dbReference>
<dbReference type="Pfam" id="PF01395">
    <property type="entry name" value="PBP_GOBP"/>
    <property type="match status" value="1"/>
</dbReference>
<dbReference type="Gene3D" id="1.10.238.20">
    <property type="entry name" value="Pheromone/general odorant binding protein domain"/>
    <property type="match status" value="1"/>
</dbReference>
<proteinExistence type="predicted"/>
<dbReference type="SUPFAM" id="SSF47565">
    <property type="entry name" value="Insect pheromone/odorant-binding proteins"/>
    <property type="match status" value="1"/>
</dbReference>